<evidence type="ECO:0000256" key="1">
    <source>
        <dbReference type="ARBA" id="ARBA00004127"/>
    </source>
</evidence>
<dbReference type="GO" id="GO:0012505">
    <property type="term" value="C:endomembrane system"/>
    <property type="evidence" value="ECO:0007669"/>
    <property type="project" value="UniProtKB-SubCell"/>
</dbReference>
<dbReference type="Pfam" id="PF02487">
    <property type="entry name" value="CLN3"/>
    <property type="match status" value="2"/>
</dbReference>
<keyword evidence="3" id="KW-0813">Transport</keyword>
<reference evidence="8" key="1">
    <citation type="journal article" date="2023" name="G3 (Bethesda)">
        <title>Whole genome assembly and annotation of the endangered Caribbean coral Acropora cervicornis.</title>
        <authorList>
            <person name="Selwyn J.D."/>
            <person name="Vollmer S.V."/>
        </authorList>
    </citation>
    <scope>NUCLEOTIDE SEQUENCE</scope>
    <source>
        <strain evidence="8">K2</strain>
    </source>
</reference>
<protein>
    <recommendedName>
        <fullName evidence="7">Battenin</fullName>
    </recommendedName>
</protein>
<feature type="transmembrane region" description="Helical" evidence="7">
    <location>
        <begin position="21"/>
        <end position="43"/>
    </location>
</feature>
<dbReference type="PANTHER" id="PTHR10981">
    <property type="entry name" value="BATTENIN"/>
    <property type="match status" value="1"/>
</dbReference>
<dbReference type="InterPro" id="IPR003492">
    <property type="entry name" value="Battenin_disease_Cln3"/>
</dbReference>
<evidence type="ECO:0000256" key="5">
    <source>
        <dbReference type="ARBA" id="ARBA00022989"/>
    </source>
</evidence>
<evidence type="ECO:0000256" key="6">
    <source>
        <dbReference type="ARBA" id="ARBA00023136"/>
    </source>
</evidence>
<accession>A0AAD9QBL2</accession>
<feature type="transmembrane region" description="Helical" evidence="7">
    <location>
        <begin position="136"/>
        <end position="157"/>
    </location>
</feature>
<feature type="transmembrane region" description="Helical" evidence="7">
    <location>
        <begin position="313"/>
        <end position="338"/>
    </location>
</feature>
<feature type="transmembrane region" description="Helical" evidence="7">
    <location>
        <begin position="250"/>
        <end position="274"/>
    </location>
</feature>
<dbReference type="PRINTS" id="PR01315">
    <property type="entry name" value="BATTENIN"/>
</dbReference>
<dbReference type="AlphaFoldDB" id="A0AAD9QBL2"/>
<name>A0AAD9QBL2_ACRCE</name>
<dbReference type="GO" id="GO:0051453">
    <property type="term" value="P:regulation of intracellular pH"/>
    <property type="evidence" value="ECO:0007669"/>
    <property type="project" value="TreeGrafter"/>
</dbReference>
<comment type="subcellular location">
    <subcellularLocation>
        <location evidence="1">Endomembrane system</location>
        <topology evidence="1">Multi-pass membrane protein</topology>
    </subcellularLocation>
    <subcellularLocation>
        <location evidence="7">Lysosome membrane</location>
        <topology evidence="7">Multi-pass membrane protein</topology>
    </subcellularLocation>
</comment>
<evidence type="ECO:0000313" key="8">
    <source>
        <dbReference type="EMBL" id="KAK2558225.1"/>
    </source>
</evidence>
<feature type="transmembrane region" description="Helical" evidence="7">
    <location>
        <begin position="83"/>
        <end position="103"/>
    </location>
</feature>
<keyword evidence="9" id="KW-1185">Reference proteome</keyword>
<feature type="transmembrane region" description="Helical" evidence="7">
    <location>
        <begin position="169"/>
        <end position="188"/>
    </location>
</feature>
<feature type="transmembrane region" description="Helical" evidence="7">
    <location>
        <begin position="350"/>
        <end position="371"/>
    </location>
</feature>
<evidence type="ECO:0000256" key="4">
    <source>
        <dbReference type="ARBA" id="ARBA00022692"/>
    </source>
</evidence>
<evidence type="ECO:0000256" key="2">
    <source>
        <dbReference type="ARBA" id="ARBA00007467"/>
    </source>
</evidence>
<feature type="transmembrane region" description="Helical" evidence="7">
    <location>
        <begin position="208"/>
        <end position="230"/>
    </location>
</feature>
<keyword evidence="7" id="KW-0458">Lysosome</keyword>
<evidence type="ECO:0000256" key="3">
    <source>
        <dbReference type="ARBA" id="ARBA00022448"/>
    </source>
</evidence>
<dbReference type="InterPro" id="IPR036259">
    <property type="entry name" value="MFS_trans_sf"/>
</dbReference>
<gene>
    <name evidence="8" type="ORF">P5673_019346</name>
</gene>
<comment type="similarity">
    <text evidence="2 7">Belongs to the battenin family.</text>
</comment>
<keyword evidence="6 7" id="KW-0472">Membrane</keyword>
<dbReference type="GO" id="GO:0005765">
    <property type="term" value="C:lysosomal membrane"/>
    <property type="evidence" value="ECO:0007669"/>
    <property type="project" value="UniProtKB-SubCell"/>
</dbReference>
<feature type="transmembrane region" description="Helical" evidence="7">
    <location>
        <begin position="286"/>
        <end position="307"/>
    </location>
</feature>
<evidence type="ECO:0000313" key="9">
    <source>
        <dbReference type="Proteomes" id="UP001249851"/>
    </source>
</evidence>
<proteinExistence type="inferred from homology"/>
<evidence type="ECO:0000256" key="7">
    <source>
        <dbReference type="RuleBase" id="RU361113"/>
    </source>
</evidence>
<keyword evidence="5 7" id="KW-1133">Transmembrane helix</keyword>
<dbReference type="PANTHER" id="PTHR10981:SF0">
    <property type="entry name" value="BATTENIN"/>
    <property type="match status" value="1"/>
</dbReference>
<feature type="transmembrane region" description="Helical" evidence="7">
    <location>
        <begin position="55"/>
        <end position="76"/>
    </location>
</feature>
<reference evidence="8" key="2">
    <citation type="journal article" date="2023" name="Science">
        <title>Genomic signatures of disease resistance in endangered staghorn corals.</title>
        <authorList>
            <person name="Vollmer S.V."/>
            <person name="Selwyn J.D."/>
            <person name="Despard B.A."/>
            <person name="Roesel C.L."/>
        </authorList>
    </citation>
    <scope>NUCLEOTIDE SEQUENCE</scope>
    <source>
        <strain evidence="8">K2</strain>
    </source>
</reference>
<organism evidence="8 9">
    <name type="scientific">Acropora cervicornis</name>
    <name type="common">Staghorn coral</name>
    <dbReference type="NCBI Taxonomy" id="6130"/>
    <lineage>
        <taxon>Eukaryota</taxon>
        <taxon>Metazoa</taxon>
        <taxon>Cnidaria</taxon>
        <taxon>Anthozoa</taxon>
        <taxon>Hexacorallia</taxon>
        <taxon>Scleractinia</taxon>
        <taxon>Astrocoeniina</taxon>
        <taxon>Acroporidae</taxon>
        <taxon>Acropora</taxon>
    </lineage>
</organism>
<dbReference type="Proteomes" id="UP001249851">
    <property type="component" value="Unassembled WGS sequence"/>
</dbReference>
<comment type="caution">
    <text evidence="8">The sequence shown here is derived from an EMBL/GenBank/DDBJ whole genome shotgun (WGS) entry which is preliminary data.</text>
</comment>
<feature type="transmembrane region" description="Helical" evidence="7">
    <location>
        <begin position="109"/>
        <end position="129"/>
    </location>
</feature>
<dbReference type="EMBL" id="JARQWQ010000045">
    <property type="protein sequence ID" value="KAK2558225.1"/>
    <property type="molecule type" value="Genomic_DNA"/>
</dbReference>
<sequence length="404" mass="44999">MREAGISEVESRSLERESLKTIVAFFVFGALLCGANSLVVAGAQDTLAGTLIQTSTVLLANSLPNLVACSVAPYFVQNIPYSVRISAVGMSYICGALTFAMATQINWKLFGIGLTSFALGVGETTVSALTSFYREICLTAFSAGTGTGFSMAPLYYMALTTWTCVSPQITIIVMSPSYLLFFVCYYVMDKKPFKPSRPLSDDKHGFRVIWRMLPHLLPLFIAWFADYLTIQAVLTTLAFPNAPFEPRDDYQYYVVVRMLGEVVGRSYLVMLFIIKPDWLEKAKFSYLWVFAVIQAALLLFFILAAWYRFLTSIWIVVVISFFRGVVIGVAYVNALAFFRGRFEGPHREFAMGYILVSIGLGSFVAALMGLITEPLLLDHCKTLVNKTDLCFTRARSLDRFSSVC</sequence>
<dbReference type="SUPFAM" id="SSF103473">
    <property type="entry name" value="MFS general substrate transporter"/>
    <property type="match status" value="1"/>
</dbReference>
<keyword evidence="4 7" id="KW-0812">Transmembrane</keyword>